<organism evidence="1 2">
    <name type="scientific">Monoraphidium neglectum</name>
    <dbReference type="NCBI Taxonomy" id="145388"/>
    <lineage>
        <taxon>Eukaryota</taxon>
        <taxon>Viridiplantae</taxon>
        <taxon>Chlorophyta</taxon>
        <taxon>core chlorophytes</taxon>
        <taxon>Chlorophyceae</taxon>
        <taxon>CS clade</taxon>
        <taxon>Sphaeropleales</taxon>
        <taxon>Selenastraceae</taxon>
        <taxon>Monoraphidium</taxon>
    </lineage>
</organism>
<dbReference type="RefSeq" id="XP_013893389.1">
    <property type="nucleotide sequence ID" value="XM_014037935.1"/>
</dbReference>
<gene>
    <name evidence="1" type="ORF">MNEG_13594</name>
</gene>
<dbReference type="GeneID" id="25731072"/>
<name>A0A0D2LRQ4_9CHLO</name>
<dbReference type="GO" id="GO:1990072">
    <property type="term" value="C:TRAPPIII protein complex"/>
    <property type="evidence" value="ECO:0007669"/>
    <property type="project" value="TreeGrafter"/>
</dbReference>
<proteinExistence type="predicted"/>
<evidence type="ECO:0000313" key="2">
    <source>
        <dbReference type="Proteomes" id="UP000054498"/>
    </source>
</evidence>
<reference evidence="1 2" key="1">
    <citation type="journal article" date="2013" name="BMC Genomics">
        <title>Reconstruction of the lipid metabolism for the microalga Monoraphidium neglectum from its genome sequence reveals characteristics suitable for biofuel production.</title>
        <authorList>
            <person name="Bogen C."/>
            <person name="Al-Dilaimi A."/>
            <person name="Albersmeier A."/>
            <person name="Wichmann J."/>
            <person name="Grundmann M."/>
            <person name="Rupp O."/>
            <person name="Lauersen K.J."/>
            <person name="Blifernez-Klassen O."/>
            <person name="Kalinowski J."/>
            <person name="Goesmann A."/>
            <person name="Mussgnug J.H."/>
            <person name="Kruse O."/>
        </authorList>
    </citation>
    <scope>NUCLEOTIDE SEQUENCE [LARGE SCALE GENOMIC DNA]</scope>
    <source>
        <strain evidence="1 2">SAG 48.87</strain>
    </source>
</reference>
<dbReference type="OrthoDB" id="437922at2759"/>
<dbReference type="KEGG" id="mng:MNEG_13594"/>
<protein>
    <submittedName>
        <fullName evidence="1">Uncharacterized protein</fullName>
    </submittedName>
</protein>
<evidence type="ECO:0000313" key="1">
    <source>
        <dbReference type="EMBL" id="KIY94369.1"/>
    </source>
</evidence>
<dbReference type="Proteomes" id="UP000054498">
    <property type="component" value="Unassembled WGS sequence"/>
</dbReference>
<dbReference type="InterPro" id="IPR024420">
    <property type="entry name" value="TRAPP_III_complex_Trs85"/>
</dbReference>
<feature type="non-terminal residue" evidence="1">
    <location>
        <position position="113"/>
    </location>
</feature>
<dbReference type="EMBL" id="KK104142">
    <property type="protein sequence ID" value="KIY94369.1"/>
    <property type="molecule type" value="Genomic_DNA"/>
</dbReference>
<dbReference type="PANTHER" id="PTHR12975:SF6">
    <property type="entry name" value="TRAFFICKING PROTEIN PARTICLE COMPLEX SUBUNIT 8"/>
    <property type="match status" value="1"/>
</dbReference>
<sequence>MEAVRAQIEERLAPVVLVAGTPAAEAILAANNGLSIVDFLRPQARIAGMNVPIRVGEFSSRVNELQLRLVPYTSAYQPTPEVIDEHLKGVLTAAAQQHASLQPVADVDRAART</sequence>
<dbReference type="PANTHER" id="PTHR12975">
    <property type="entry name" value="TRANSPORT PROTEIN TRAPP"/>
    <property type="match status" value="1"/>
</dbReference>
<dbReference type="STRING" id="145388.A0A0D2LRQ4"/>
<accession>A0A0D2LRQ4</accession>
<keyword evidence="2" id="KW-1185">Reference proteome</keyword>
<dbReference type="AlphaFoldDB" id="A0A0D2LRQ4"/>